<dbReference type="Pfam" id="PF04389">
    <property type="entry name" value="Peptidase_M28"/>
    <property type="match status" value="1"/>
</dbReference>
<dbReference type="SUPFAM" id="SSF52025">
    <property type="entry name" value="PA domain"/>
    <property type="match status" value="1"/>
</dbReference>
<dbReference type="Proteomes" id="UP000680588">
    <property type="component" value="Chromosome"/>
</dbReference>
<evidence type="ECO:0000313" key="3">
    <source>
        <dbReference type="EMBL" id="QWQ37893.1"/>
    </source>
</evidence>
<dbReference type="PANTHER" id="PTHR12147:SF26">
    <property type="entry name" value="PEPTIDASE M28 DOMAIN-CONTAINING PROTEIN"/>
    <property type="match status" value="1"/>
</dbReference>
<dbReference type="PANTHER" id="PTHR12147">
    <property type="entry name" value="METALLOPEPTIDASE M28 FAMILY MEMBER"/>
    <property type="match status" value="1"/>
</dbReference>
<dbReference type="EMBL" id="CP076456">
    <property type="protein sequence ID" value="QWQ37893.1"/>
    <property type="molecule type" value="Genomic_DNA"/>
</dbReference>
<dbReference type="GO" id="GO:0008235">
    <property type="term" value="F:metalloexopeptidase activity"/>
    <property type="evidence" value="ECO:0007669"/>
    <property type="project" value="InterPro"/>
</dbReference>
<accession>A0A975S8R6</accession>
<feature type="domain" description="PA" evidence="1">
    <location>
        <begin position="115"/>
        <end position="204"/>
    </location>
</feature>
<keyword evidence="4" id="KW-1185">Reference proteome</keyword>
<reference evidence="3" key="1">
    <citation type="submission" date="2021-06" db="EMBL/GenBank/DDBJ databases">
        <title>Novel species in genus Arthrobacter.</title>
        <authorList>
            <person name="Zhang G."/>
        </authorList>
    </citation>
    <scope>NUCLEOTIDE SEQUENCE</scope>
    <source>
        <strain evidence="3">Zg-ZUI122</strain>
    </source>
</reference>
<dbReference type="GO" id="GO:0006508">
    <property type="term" value="P:proteolysis"/>
    <property type="evidence" value="ECO:0007669"/>
    <property type="project" value="InterPro"/>
</dbReference>
<dbReference type="Pfam" id="PF02225">
    <property type="entry name" value="PA"/>
    <property type="match status" value="1"/>
</dbReference>
<proteinExistence type="predicted"/>
<dbReference type="InterPro" id="IPR045175">
    <property type="entry name" value="M28_fam"/>
</dbReference>
<dbReference type="AlphaFoldDB" id="A0A975S8R6"/>
<dbReference type="InterPro" id="IPR046450">
    <property type="entry name" value="PA_dom_sf"/>
</dbReference>
<name>A0A975S8R6_9MICC</name>
<protein>
    <submittedName>
        <fullName evidence="3">M20/M25/M40 family metallo-hydrolase</fullName>
    </submittedName>
</protein>
<organism evidence="3 4">
    <name type="scientific">Arthrobacter sunyaminii</name>
    <dbReference type="NCBI Taxonomy" id="2816859"/>
    <lineage>
        <taxon>Bacteria</taxon>
        <taxon>Bacillati</taxon>
        <taxon>Actinomycetota</taxon>
        <taxon>Actinomycetes</taxon>
        <taxon>Micrococcales</taxon>
        <taxon>Micrococcaceae</taxon>
        <taxon>Arthrobacter</taxon>
    </lineage>
</organism>
<dbReference type="Gene3D" id="3.40.630.10">
    <property type="entry name" value="Zn peptidases"/>
    <property type="match status" value="2"/>
</dbReference>
<dbReference type="SUPFAM" id="SSF53187">
    <property type="entry name" value="Zn-dependent exopeptidases"/>
    <property type="match status" value="1"/>
</dbReference>
<gene>
    <name evidence="3" type="ORF">KG104_05325</name>
</gene>
<sequence length="486" mass="51106">MKDESAKLRAAVTLHNVFDHLEGLQDAADANDGNRASGTPGYEASGQYIEDQLRRAGYKPVRQDFSYDQFAVTSEALEQTAPTATFYTAGTDFTTMTYSGAGDVTAPVSAVDINLSGDRVTTSGCEAEDFSGFAAGSIALMQRGECSFGIKAANAAAAGASGVVIFNQGDEVANDDRFGLVNGTLGEPSTIPVVGTTFAIGEALAGTDGVELRLNIDAGVQTTNSFNILADTPRGNADRTVVVGAHLDSVPVGPGINDNGSGSAAILETAIQLAETTKKYPLQNRVRFAFWGGEEDGLQGSNHYVEQLDQAGLDGTLANLNFDMLGSPNLVRFVYDGDGSAFPESDAPRPTGSDEIERIFEEYFAGQKLASAPTEFSGRSDYSAFILNDIPAGGLFSGAEGIKTEEEAAVFGGTAGEAYDPCYHQKCDDLGNINRRGLDQMSDAVAHAVLTFARTDADLRGGGDVRSKRLAPAEVDLQFRGDEALK</sequence>
<dbReference type="KEGG" id="asun:KG104_05325"/>
<dbReference type="InterPro" id="IPR003137">
    <property type="entry name" value="PA_domain"/>
</dbReference>
<feature type="domain" description="Peptidase M28" evidence="2">
    <location>
        <begin position="227"/>
        <end position="448"/>
    </location>
</feature>
<evidence type="ECO:0000313" key="4">
    <source>
        <dbReference type="Proteomes" id="UP000680588"/>
    </source>
</evidence>
<evidence type="ECO:0000259" key="1">
    <source>
        <dbReference type="Pfam" id="PF02225"/>
    </source>
</evidence>
<dbReference type="Gene3D" id="3.50.30.30">
    <property type="match status" value="1"/>
</dbReference>
<dbReference type="InterPro" id="IPR007484">
    <property type="entry name" value="Peptidase_M28"/>
</dbReference>
<evidence type="ECO:0000259" key="2">
    <source>
        <dbReference type="Pfam" id="PF04389"/>
    </source>
</evidence>